<keyword evidence="2" id="KW-1185">Reference proteome</keyword>
<dbReference type="EMBL" id="JYDO01000023">
    <property type="protein sequence ID" value="KRZ76978.1"/>
    <property type="molecule type" value="Genomic_DNA"/>
</dbReference>
<evidence type="ECO:0000313" key="2">
    <source>
        <dbReference type="Proteomes" id="UP000054843"/>
    </source>
</evidence>
<dbReference type="AlphaFoldDB" id="A0A0V1MYW9"/>
<proteinExistence type="predicted"/>
<evidence type="ECO:0000313" key="1">
    <source>
        <dbReference type="EMBL" id="KRZ76978.1"/>
    </source>
</evidence>
<name>A0A0V1MYW9_9BILA</name>
<gene>
    <name evidence="1" type="ORF">T10_9090</name>
</gene>
<accession>A0A0V1MYW9</accession>
<dbReference type="Proteomes" id="UP000054843">
    <property type="component" value="Unassembled WGS sequence"/>
</dbReference>
<protein>
    <submittedName>
        <fullName evidence="1">Uncharacterized protein</fullName>
    </submittedName>
</protein>
<comment type="caution">
    <text evidence="1">The sequence shown here is derived from an EMBL/GenBank/DDBJ whole genome shotgun (WGS) entry which is preliminary data.</text>
</comment>
<reference evidence="1 2" key="1">
    <citation type="submission" date="2015-01" db="EMBL/GenBank/DDBJ databases">
        <title>Evolution of Trichinella species and genotypes.</title>
        <authorList>
            <person name="Korhonen P.K."/>
            <person name="Edoardo P."/>
            <person name="Giuseppe L.R."/>
            <person name="Gasser R.B."/>
        </authorList>
    </citation>
    <scope>NUCLEOTIDE SEQUENCE [LARGE SCALE GENOMIC DNA]</scope>
    <source>
        <strain evidence="1">ISS1980</strain>
    </source>
</reference>
<sequence length="71" mass="7841">MIKLCSPNGFLEMHVLLLDDVGASNTFNPSQASVGNNNHLVEHNHLLKYTTITTYYKALNDEAKGADHIEA</sequence>
<organism evidence="1 2">
    <name type="scientific">Trichinella papuae</name>
    <dbReference type="NCBI Taxonomy" id="268474"/>
    <lineage>
        <taxon>Eukaryota</taxon>
        <taxon>Metazoa</taxon>
        <taxon>Ecdysozoa</taxon>
        <taxon>Nematoda</taxon>
        <taxon>Enoplea</taxon>
        <taxon>Dorylaimia</taxon>
        <taxon>Trichinellida</taxon>
        <taxon>Trichinellidae</taxon>
        <taxon>Trichinella</taxon>
    </lineage>
</organism>